<evidence type="ECO:0000313" key="1">
    <source>
        <dbReference type="EMBL" id="MBX38710.1"/>
    </source>
</evidence>
<name>A0A2P2N8D2_RHIMU</name>
<proteinExistence type="predicted"/>
<dbReference type="AlphaFoldDB" id="A0A2P2N8D2"/>
<organism evidence="1">
    <name type="scientific">Rhizophora mucronata</name>
    <name type="common">Asiatic mangrove</name>
    <dbReference type="NCBI Taxonomy" id="61149"/>
    <lineage>
        <taxon>Eukaryota</taxon>
        <taxon>Viridiplantae</taxon>
        <taxon>Streptophyta</taxon>
        <taxon>Embryophyta</taxon>
        <taxon>Tracheophyta</taxon>
        <taxon>Spermatophyta</taxon>
        <taxon>Magnoliopsida</taxon>
        <taxon>eudicotyledons</taxon>
        <taxon>Gunneridae</taxon>
        <taxon>Pentapetalae</taxon>
        <taxon>rosids</taxon>
        <taxon>fabids</taxon>
        <taxon>Malpighiales</taxon>
        <taxon>Rhizophoraceae</taxon>
        <taxon>Rhizophora</taxon>
    </lineage>
</organism>
<protein>
    <submittedName>
        <fullName evidence="1">Uncharacterized protein</fullName>
    </submittedName>
</protein>
<dbReference type="EMBL" id="GGEC01058226">
    <property type="protein sequence ID" value="MBX38710.1"/>
    <property type="molecule type" value="Transcribed_RNA"/>
</dbReference>
<reference evidence="1" key="1">
    <citation type="submission" date="2018-02" db="EMBL/GenBank/DDBJ databases">
        <title>Rhizophora mucronata_Transcriptome.</title>
        <authorList>
            <person name="Meera S.P."/>
            <person name="Sreeshan A."/>
            <person name="Augustine A."/>
        </authorList>
    </citation>
    <scope>NUCLEOTIDE SEQUENCE</scope>
    <source>
        <tissue evidence="1">Leaf</tissue>
    </source>
</reference>
<accession>A0A2P2N8D2</accession>
<sequence>MHRLKKHTKIWTEIPNNIKKKKKMYRHCKHKGKNTDSSALLTLSKLNTIDNYNMIETH</sequence>